<accession>A0ABW6X722</accession>
<proteinExistence type="predicted"/>
<keyword evidence="2 5" id="KW-0812">Transmembrane</keyword>
<dbReference type="PANTHER" id="PTHR43229">
    <property type="entry name" value="NODULATION PROTEIN J"/>
    <property type="match status" value="1"/>
</dbReference>
<keyword evidence="3 5" id="KW-1133">Transmembrane helix</keyword>
<feature type="transmembrane region" description="Helical" evidence="5">
    <location>
        <begin position="64"/>
        <end position="85"/>
    </location>
</feature>
<keyword evidence="4 5" id="KW-0472">Membrane</keyword>
<dbReference type="PANTHER" id="PTHR43229:SF6">
    <property type="entry name" value="ABC-TYPE MULTIDRUG TRANSPORT SYSTEM, PERMEASE COMPONENT"/>
    <property type="match status" value="1"/>
</dbReference>
<dbReference type="Pfam" id="PF01061">
    <property type="entry name" value="ABC2_membrane"/>
    <property type="match status" value="1"/>
</dbReference>
<feature type="transmembrane region" description="Helical" evidence="5">
    <location>
        <begin position="144"/>
        <end position="170"/>
    </location>
</feature>
<dbReference type="EMBL" id="JBIBEG010000004">
    <property type="protein sequence ID" value="MFF5897534.1"/>
    <property type="molecule type" value="Genomic_DNA"/>
</dbReference>
<evidence type="ECO:0000256" key="3">
    <source>
        <dbReference type="ARBA" id="ARBA00022989"/>
    </source>
</evidence>
<evidence type="ECO:0000256" key="4">
    <source>
        <dbReference type="ARBA" id="ARBA00023136"/>
    </source>
</evidence>
<organism evidence="7 8">
    <name type="scientific">Streptomyces argenteolus</name>
    <dbReference type="NCBI Taxonomy" id="67274"/>
    <lineage>
        <taxon>Bacteria</taxon>
        <taxon>Bacillati</taxon>
        <taxon>Actinomycetota</taxon>
        <taxon>Actinomycetes</taxon>
        <taxon>Kitasatosporales</taxon>
        <taxon>Streptomycetaceae</taxon>
        <taxon>Streptomyces</taxon>
    </lineage>
</organism>
<dbReference type="Proteomes" id="UP001602322">
    <property type="component" value="Unassembled WGS sequence"/>
</dbReference>
<feature type="transmembrane region" description="Helical" evidence="5">
    <location>
        <begin position="177"/>
        <end position="198"/>
    </location>
</feature>
<evidence type="ECO:0000256" key="2">
    <source>
        <dbReference type="ARBA" id="ARBA00022692"/>
    </source>
</evidence>
<feature type="domain" description="ABC-2 type transporter transmembrane" evidence="6">
    <location>
        <begin position="20"/>
        <end position="220"/>
    </location>
</feature>
<feature type="transmembrane region" description="Helical" evidence="5">
    <location>
        <begin position="229"/>
        <end position="249"/>
    </location>
</feature>
<dbReference type="InterPro" id="IPR013525">
    <property type="entry name" value="ABC2_TM"/>
</dbReference>
<evidence type="ECO:0000256" key="1">
    <source>
        <dbReference type="ARBA" id="ARBA00004141"/>
    </source>
</evidence>
<reference evidence="7 8" key="1">
    <citation type="submission" date="2024-10" db="EMBL/GenBank/DDBJ databases">
        <title>The Natural Products Discovery Center: Release of the First 8490 Sequenced Strains for Exploring Actinobacteria Biosynthetic Diversity.</title>
        <authorList>
            <person name="Kalkreuter E."/>
            <person name="Kautsar S.A."/>
            <person name="Yang D."/>
            <person name="Bader C.D."/>
            <person name="Teijaro C.N."/>
            <person name="Fluegel L."/>
            <person name="Davis C.M."/>
            <person name="Simpson J.R."/>
            <person name="Lauterbach L."/>
            <person name="Steele A.D."/>
            <person name="Gui C."/>
            <person name="Meng S."/>
            <person name="Li G."/>
            <person name="Viehrig K."/>
            <person name="Ye F."/>
            <person name="Su P."/>
            <person name="Kiefer A.F."/>
            <person name="Nichols A."/>
            <person name="Cepeda A.J."/>
            <person name="Yan W."/>
            <person name="Fan B."/>
            <person name="Jiang Y."/>
            <person name="Adhikari A."/>
            <person name="Zheng C.-J."/>
            <person name="Schuster L."/>
            <person name="Cowan T.M."/>
            <person name="Smanski M.J."/>
            <person name="Chevrette M.G."/>
            <person name="De Carvalho L.P.S."/>
            <person name="Shen B."/>
        </authorList>
    </citation>
    <scope>NUCLEOTIDE SEQUENCE [LARGE SCALE GENOMIC DNA]</scope>
    <source>
        <strain evidence="7 8">NPDC012540</strain>
    </source>
</reference>
<evidence type="ECO:0000313" key="7">
    <source>
        <dbReference type="EMBL" id="MFF5897534.1"/>
    </source>
</evidence>
<protein>
    <submittedName>
        <fullName evidence="7">ABC transporter permease</fullName>
    </submittedName>
</protein>
<dbReference type="RefSeq" id="WP_145807146.1">
    <property type="nucleotide sequence ID" value="NZ_JBIBEG010000004.1"/>
</dbReference>
<evidence type="ECO:0000313" key="8">
    <source>
        <dbReference type="Proteomes" id="UP001602322"/>
    </source>
</evidence>
<keyword evidence="8" id="KW-1185">Reference proteome</keyword>
<evidence type="ECO:0000256" key="5">
    <source>
        <dbReference type="SAM" id="Phobius"/>
    </source>
</evidence>
<gene>
    <name evidence="7" type="ORF">ACFY8O_16575</name>
</gene>
<feature type="transmembrane region" description="Helical" evidence="5">
    <location>
        <begin position="32"/>
        <end position="52"/>
    </location>
</feature>
<feature type="transmembrane region" description="Helical" evidence="5">
    <location>
        <begin position="105"/>
        <end position="132"/>
    </location>
</feature>
<sequence length="266" mass="28852">MTAARPARLRTSAGFLARAWRYELRQLVRTRLYVFLAVLLPLILASMAFYMFRGSGKQDPPMAVALSAALMGMWSSTLLGSGNAITRLRLMQLLEPLVASPRSTFLVTLPFALATSSLGIYGLLITLLWSALLFDMPLHLEHPVLFLAAVPVTVVALGMLGLLMASAFILYPTAQSLANFFEFPVWMLSGMLVPVSSLPDPVQNVSYLLAPTWGVKALTGAAVGGGDPLTAIGMCLLLTCFYLAVTLLLQRRFEWLARSSGTLALQ</sequence>
<comment type="subcellular location">
    <subcellularLocation>
        <location evidence="1">Membrane</location>
        <topology evidence="1">Multi-pass membrane protein</topology>
    </subcellularLocation>
</comment>
<name>A0ABW6X722_9ACTN</name>
<dbReference type="InterPro" id="IPR051784">
    <property type="entry name" value="Nod_factor_ABC_transporter"/>
</dbReference>
<comment type="caution">
    <text evidence="7">The sequence shown here is derived from an EMBL/GenBank/DDBJ whole genome shotgun (WGS) entry which is preliminary data.</text>
</comment>
<evidence type="ECO:0000259" key="6">
    <source>
        <dbReference type="Pfam" id="PF01061"/>
    </source>
</evidence>